<dbReference type="AlphaFoldDB" id="D6XXF0"/>
<dbReference type="Proteomes" id="UP000000271">
    <property type="component" value="Chromosome"/>
</dbReference>
<accession>D6XXF0</accession>
<keyword evidence="2" id="KW-1185">Reference proteome</keyword>
<reference evidence="1" key="1">
    <citation type="submission" date="2009-10" db="EMBL/GenBank/DDBJ databases">
        <title>Complete sequence of Bacillus selenitireducens MLS10.</title>
        <authorList>
            <consortium name="US DOE Joint Genome Institute"/>
            <person name="Lucas S."/>
            <person name="Copeland A."/>
            <person name="Lapidus A."/>
            <person name="Glavina del Rio T."/>
            <person name="Dalin E."/>
            <person name="Tice H."/>
            <person name="Bruce D."/>
            <person name="Goodwin L."/>
            <person name="Pitluck S."/>
            <person name="Sims D."/>
            <person name="Brettin T."/>
            <person name="Detter J.C."/>
            <person name="Han C."/>
            <person name="Larimer F."/>
            <person name="Land M."/>
            <person name="Hauser L."/>
            <person name="Kyrpides N."/>
            <person name="Ovchinnikova G."/>
            <person name="Stolz J."/>
        </authorList>
    </citation>
    <scope>NUCLEOTIDE SEQUENCE [LARGE SCALE GENOMIC DNA]</scope>
    <source>
        <strain evidence="1">MLS10</strain>
    </source>
</reference>
<dbReference type="KEGG" id="bse:Bsel_0469"/>
<dbReference type="HOGENOM" id="CLU_162511_0_0_9"/>
<organism evidence="1 2">
    <name type="scientific">Bacillus selenitireducens (strain ATCC 700615 / DSM 15326 / MLS10)</name>
    <dbReference type="NCBI Taxonomy" id="439292"/>
    <lineage>
        <taxon>Bacteria</taxon>
        <taxon>Bacillati</taxon>
        <taxon>Bacillota</taxon>
        <taxon>Bacilli</taxon>
        <taxon>Bacillales</taxon>
        <taxon>Bacillaceae</taxon>
        <taxon>Salisediminibacterium</taxon>
    </lineage>
</organism>
<protein>
    <submittedName>
        <fullName evidence="1">Uncharacterized protein</fullName>
    </submittedName>
</protein>
<sequence length="84" mass="9468">MGLIQQAAEQAGIATASVTHLPDLTEKVSVPRALHIKFPLGRTFGQAGRSDLQEKITVDLLEAVQNRTEDDEKIQKLPYRWRRD</sequence>
<dbReference type="EMBL" id="CP001791">
    <property type="protein sequence ID" value="ADH98007.1"/>
    <property type="molecule type" value="Genomic_DNA"/>
</dbReference>
<evidence type="ECO:0000313" key="2">
    <source>
        <dbReference type="Proteomes" id="UP000000271"/>
    </source>
</evidence>
<name>D6XXF0_BACIE</name>
<dbReference type="STRING" id="439292.Bsel_0469"/>
<gene>
    <name evidence="1" type="ordered locus">Bsel_0469</name>
</gene>
<evidence type="ECO:0000313" key="1">
    <source>
        <dbReference type="EMBL" id="ADH98007.1"/>
    </source>
</evidence>
<proteinExistence type="predicted"/>